<organism evidence="1 2">
    <name type="scientific">Coccomyxa subellipsoidea</name>
    <dbReference type="NCBI Taxonomy" id="248742"/>
    <lineage>
        <taxon>Eukaryota</taxon>
        <taxon>Viridiplantae</taxon>
        <taxon>Chlorophyta</taxon>
        <taxon>core chlorophytes</taxon>
        <taxon>Trebouxiophyceae</taxon>
        <taxon>Trebouxiophyceae incertae sedis</taxon>
        <taxon>Coccomyxaceae</taxon>
        <taxon>Coccomyxa</taxon>
    </lineage>
</organism>
<dbReference type="EMBL" id="JALJOT010000019">
    <property type="protein sequence ID" value="KAK9901112.1"/>
    <property type="molecule type" value="Genomic_DNA"/>
</dbReference>
<accession>A0ABR2YAM0</accession>
<gene>
    <name evidence="1" type="ORF">WJX75_006543</name>
</gene>
<dbReference type="SUPFAM" id="SSF48264">
    <property type="entry name" value="Cytochrome P450"/>
    <property type="match status" value="1"/>
</dbReference>
<reference evidence="1 2" key="1">
    <citation type="journal article" date="2024" name="Nat. Commun.">
        <title>Phylogenomics reveals the evolutionary origins of lichenization in chlorophyte algae.</title>
        <authorList>
            <person name="Puginier C."/>
            <person name="Libourel C."/>
            <person name="Otte J."/>
            <person name="Skaloud P."/>
            <person name="Haon M."/>
            <person name="Grisel S."/>
            <person name="Petersen M."/>
            <person name="Berrin J.G."/>
            <person name="Delaux P.M."/>
            <person name="Dal Grande F."/>
            <person name="Keller J."/>
        </authorList>
    </citation>
    <scope>NUCLEOTIDE SEQUENCE [LARGE SCALE GENOMIC DNA]</scope>
    <source>
        <strain evidence="1 2">SAG 216-7</strain>
    </source>
</reference>
<evidence type="ECO:0000313" key="1">
    <source>
        <dbReference type="EMBL" id="KAK9901112.1"/>
    </source>
</evidence>
<evidence type="ECO:0008006" key="3">
    <source>
        <dbReference type="Google" id="ProtNLM"/>
    </source>
</evidence>
<name>A0ABR2YAM0_9CHLO</name>
<dbReference type="Gene3D" id="1.10.630.10">
    <property type="entry name" value="Cytochrome P450"/>
    <property type="match status" value="1"/>
</dbReference>
<keyword evidence="2" id="KW-1185">Reference proteome</keyword>
<comment type="caution">
    <text evidence="1">The sequence shown here is derived from an EMBL/GenBank/DDBJ whole genome shotgun (WGS) entry which is preliminary data.</text>
</comment>
<dbReference type="InterPro" id="IPR036396">
    <property type="entry name" value="Cyt_P450_sf"/>
</dbReference>
<evidence type="ECO:0000313" key="2">
    <source>
        <dbReference type="Proteomes" id="UP001491310"/>
    </source>
</evidence>
<sequence>MTKQLGDKFYMRLAHNHVVVVSDPELMPIIFGCALYPPNAHVMDRPVDQILHGLDVLTSNAGEPNLLSAKTGDPYWRLVRKGVAPAFNPQKIRQGFGHVLEAASQLLQVLKQRGPDQAVDIDA</sequence>
<protein>
    <recommendedName>
        <fullName evidence="3">Cytochrome P450</fullName>
    </recommendedName>
</protein>
<dbReference type="Proteomes" id="UP001491310">
    <property type="component" value="Unassembled WGS sequence"/>
</dbReference>
<proteinExistence type="predicted"/>